<accession>W0ECG4</accession>
<name>W0ECG4_9FIRM</name>
<dbReference type="HOGENOM" id="CLU_932943_0_0_9"/>
<proteinExistence type="predicted"/>
<protein>
    <submittedName>
        <fullName evidence="1">Uncharacterized protein</fullName>
    </submittedName>
</protein>
<evidence type="ECO:0000313" key="1">
    <source>
        <dbReference type="EMBL" id="AHF08575.1"/>
    </source>
</evidence>
<dbReference type="KEGG" id="dmt:DESME_08965"/>
<gene>
    <name evidence="1" type="ORF">DESME_08965</name>
</gene>
<sequence length="298" mass="35703">MRITCTWYLKLPFEYYYDLSSDIVIEEIVIKPWKSSIEMQHYDGFMVIYITHTDTPEPNLNLGYEHSFLHKLYKSLAQKVGVVVKDFVNKLFLHMDESFFNIFDGEDFIIPYGFSIPELGFNYDYSDAKFVYKITQERITLTLNDMRKEQTIKDLVREFIRQAEYFHEKGNFEMAIMNLSMASECFISKLLKDKGFPKKKLDKEFRNYESDYEKTMALEYFHFGFKKAYGKSLLEEKPDLFSVVEAIYKIRNAIAHGDNMYDRQILKINEIKYKDMFGFIRTLIFYFDETVNWINEQV</sequence>
<keyword evidence="2" id="KW-1185">Reference proteome</keyword>
<dbReference type="EMBL" id="CP007032">
    <property type="protein sequence ID" value="AHF08575.1"/>
    <property type="molecule type" value="Genomic_DNA"/>
</dbReference>
<evidence type="ECO:0000313" key="2">
    <source>
        <dbReference type="Proteomes" id="UP000010847"/>
    </source>
</evidence>
<dbReference type="OrthoDB" id="9881154at2"/>
<reference evidence="1 2" key="1">
    <citation type="submission" date="2013-12" db="EMBL/GenBank/DDBJ databases">
        <authorList>
            <consortium name="DOE Joint Genome Institute"/>
            <person name="Smidt H."/>
            <person name="Huntemann M."/>
            <person name="Han J."/>
            <person name="Chen A."/>
            <person name="Kyrpides N."/>
            <person name="Mavromatis K."/>
            <person name="Markowitz V."/>
            <person name="Palaniappan K."/>
            <person name="Ivanova N."/>
            <person name="Schaumberg A."/>
            <person name="Pati A."/>
            <person name="Liolios K."/>
            <person name="Nordberg H.P."/>
            <person name="Cantor M.N."/>
            <person name="Hua S.X."/>
            <person name="Woyke T."/>
        </authorList>
    </citation>
    <scope>NUCLEOTIDE SEQUENCE [LARGE SCALE GENOMIC DNA]</scope>
    <source>
        <strain evidence="2">DSM 15288</strain>
    </source>
</reference>
<dbReference type="Proteomes" id="UP000010847">
    <property type="component" value="Chromosome"/>
</dbReference>
<organism evidence="1 2">
    <name type="scientific">Desulfitobacterium metallireducens DSM 15288</name>
    <dbReference type="NCBI Taxonomy" id="871968"/>
    <lineage>
        <taxon>Bacteria</taxon>
        <taxon>Bacillati</taxon>
        <taxon>Bacillota</taxon>
        <taxon>Clostridia</taxon>
        <taxon>Eubacteriales</taxon>
        <taxon>Desulfitobacteriaceae</taxon>
        <taxon>Desulfitobacterium</taxon>
    </lineage>
</organism>
<dbReference type="AlphaFoldDB" id="W0ECG4"/>